<sequence>MLPLYGKISVAVFIIIILFSVFLMLRFQQSKPIFSERVQWTLSPIMVVLLILSVVFVLIAKDQKHRSEIANYIKNKGAVVISIESSSKSLTPFKDLDKGKAHPKDDYYIVTYSLEDKLKMAWFKGDNSLYKGTPTTEKEKWIFDGP</sequence>
<keyword evidence="1" id="KW-1133">Transmembrane helix</keyword>
<organism evidence="2 3">
    <name type="scientific">Paenibacillus silvestris</name>
    <dbReference type="NCBI Taxonomy" id="2606219"/>
    <lineage>
        <taxon>Bacteria</taxon>
        <taxon>Bacillati</taxon>
        <taxon>Bacillota</taxon>
        <taxon>Bacilli</taxon>
        <taxon>Bacillales</taxon>
        <taxon>Paenibacillaceae</taxon>
        <taxon>Paenibacillus</taxon>
    </lineage>
</organism>
<keyword evidence="1" id="KW-0812">Transmembrane</keyword>
<feature type="transmembrane region" description="Helical" evidence="1">
    <location>
        <begin position="6"/>
        <end position="27"/>
    </location>
</feature>
<evidence type="ECO:0000313" key="3">
    <source>
        <dbReference type="Proteomes" id="UP000481087"/>
    </source>
</evidence>
<gene>
    <name evidence="2" type="ORF">GQF01_06465</name>
</gene>
<dbReference type="AlphaFoldDB" id="A0A6L8UX60"/>
<dbReference type="RefSeq" id="WP_161405997.1">
    <property type="nucleotide sequence ID" value="NZ_WTUZ01000010.1"/>
</dbReference>
<name>A0A6L8UX60_9BACL</name>
<proteinExistence type="predicted"/>
<keyword evidence="1" id="KW-0472">Membrane</keyword>
<comment type="caution">
    <text evidence="2">The sequence shown here is derived from an EMBL/GenBank/DDBJ whole genome shotgun (WGS) entry which is preliminary data.</text>
</comment>
<evidence type="ECO:0000313" key="2">
    <source>
        <dbReference type="EMBL" id="MZQ81776.1"/>
    </source>
</evidence>
<reference evidence="2 3" key="1">
    <citation type="submission" date="2019-12" db="EMBL/GenBank/DDBJ databases">
        <title>Paenibacillus sp. nov. sp. isolated from soil.</title>
        <authorList>
            <person name="Kim J."/>
            <person name="Jeong S.E."/>
            <person name="Jung H.S."/>
            <person name="Jeon C.O."/>
        </authorList>
    </citation>
    <scope>NUCLEOTIDE SEQUENCE [LARGE SCALE GENOMIC DNA]</scope>
    <source>
        <strain evidence="2 3">5J-6</strain>
    </source>
</reference>
<evidence type="ECO:0000256" key="1">
    <source>
        <dbReference type="SAM" id="Phobius"/>
    </source>
</evidence>
<keyword evidence="3" id="KW-1185">Reference proteome</keyword>
<dbReference type="Proteomes" id="UP000481087">
    <property type="component" value="Unassembled WGS sequence"/>
</dbReference>
<protein>
    <submittedName>
        <fullName evidence="2">Uncharacterized protein</fullName>
    </submittedName>
</protein>
<feature type="transmembrane region" description="Helical" evidence="1">
    <location>
        <begin position="39"/>
        <end position="60"/>
    </location>
</feature>
<accession>A0A6L8UX60</accession>
<dbReference type="EMBL" id="WTUZ01000010">
    <property type="protein sequence ID" value="MZQ81776.1"/>
    <property type="molecule type" value="Genomic_DNA"/>
</dbReference>